<proteinExistence type="predicted"/>
<organism evidence="1 2">
    <name type="scientific">Melastoma candidum</name>
    <dbReference type="NCBI Taxonomy" id="119954"/>
    <lineage>
        <taxon>Eukaryota</taxon>
        <taxon>Viridiplantae</taxon>
        <taxon>Streptophyta</taxon>
        <taxon>Embryophyta</taxon>
        <taxon>Tracheophyta</taxon>
        <taxon>Spermatophyta</taxon>
        <taxon>Magnoliopsida</taxon>
        <taxon>eudicotyledons</taxon>
        <taxon>Gunneridae</taxon>
        <taxon>Pentapetalae</taxon>
        <taxon>rosids</taxon>
        <taxon>malvids</taxon>
        <taxon>Myrtales</taxon>
        <taxon>Melastomataceae</taxon>
        <taxon>Melastomatoideae</taxon>
        <taxon>Melastomateae</taxon>
        <taxon>Melastoma</taxon>
    </lineage>
</organism>
<dbReference type="Proteomes" id="UP001057402">
    <property type="component" value="Chromosome 4"/>
</dbReference>
<sequence length="143" mass="15878">MGLFEPRTFGPGPGLRRSRTFCRCYNGSVPFEERVDTALKYFNMKSKENLAFFSLYFEGPDPQGHQMICPIGLHPSQLGPILQSFAGNSSDPGVSPSFVVEKMNLGPRSDGRRLKECGGAHGYDNAIFSMRTIFIGHVPQFAR</sequence>
<name>A0ACB9RPB2_9MYRT</name>
<gene>
    <name evidence="1" type="ORF">MLD38_015360</name>
</gene>
<evidence type="ECO:0000313" key="1">
    <source>
        <dbReference type="EMBL" id="KAI4377782.1"/>
    </source>
</evidence>
<reference evidence="2" key="1">
    <citation type="journal article" date="2023" name="Front. Plant Sci.">
        <title>Chromosomal-level genome assembly of Melastoma candidum provides insights into trichome evolution.</title>
        <authorList>
            <person name="Zhong Y."/>
            <person name="Wu W."/>
            <person name="Sun C."/>
            <person name="Zou P."/>
            <person name="Liu Y."/>
            <person name="Dai S."/>
            <person name="Zhou R."/>
        </authorList>
    </citation>
    <scope>NUCLEOTIDE SEQUENCE [LARGE SCALE GENOMIC DNA]</scope>
</reference>
<evidence type="ECO:0000313" key="2">
    <source>
        <dbReference type="Proteomes" id="UP001057402"/>
    </source>
</evidence>
<protein>
    <submittedName>
        <fullName evidence="1">Uncharacterized protein</fullName>
    </submittedName>
</protein>
<comment type="caution">
    <text evidence="1">The sequence shown here is derived from an EMBL/GenBank/DDBJ whole genome shotgun (WGS) entry which is preliminary data.</text>
</comment>
<dbReference type="EMBL" id="CM042883">
    <property type="protein sequence ID" value="KAI4377782.1"/>
    <property type="molecule type" value="Genomic_DNA"/>
</dbReference>
<accession>A0ACB9RPB2</accession>
<keyword evidence="2" id="KW-1185">Reference proteome</keyword>